<accession>A0A433DB53</accession>
<name>A0A433DB53_9FUNG</name>
<dbReference type="AlphaFoldDB" id="A0A433DB53"/>
<organism evidence="1 2">
    <name type="scientific">Jimgerdemannia flammicorona</name>
    <dbReference type="NCBI Taxonomy" id="994334"/>
    <lineage>
        <taxon>Eukaryota</taxon>
        <taxon>Fungi</taxon>
        <taxon>Fungi incertae sedis</taxon>
        <taxon>Mucoromycota</taxon>
        <taxon>Mucoromycotina</taxon>
        <taxon>Endogonomycetes</taxon>
        <taxon>Endogonales</taxon>
        <taxon>Endogonaceae</taxon>
        <taxon>Jimgerdemannia</taxon>
    </lineage>
</organism>
<evidence type="ECO:0000313" key="2">
    <source>
        <dbReference type="Proteomes" id="UP000268093"/>
    </source>
</evidence>
<reference evidence="1 2" key="1">
    <citation type="journal article" date="2018" name="New Phytol.">
        <title>Phylogenomics of Endogonaceae and evolution of mycorrhizas within Mucoromycota.</title>
        <authorList>
            <person name="Chang Y."/>
            <person name="Desiro A."/>
            <person name="Na H."/>
            <person name="Sandor L."/>
            <person name="Lipzen A."/>
            <person name="Clum A."/>
            <person name="Barry K."/>
            <person name="Grigoriev I.V."/>
            <person name="Martin F.M."/>
            <person name="Stajich J.E."/>
            <person name="Smith M.E."/>
            <person name="Bonito G."/>
            <person name="Spatafora J.W."/>
        </authorList>
    </citation>
    <scope>NUCLEOTIDE SEQUENCE [LARGE SCALE GENOMIC DNA]</scope>
    <source>
        <strain evidence="1 2">GMNB39</strain>
    </source>
</reference>
<evidence type="ECO:0000313" key="1">
    <source>
        <dbReference type="EMBL" id="RUP48060.1"/>
    </source>
</evidence>
<keyword evidence="2" id="KW-1185">Reference proteome</keyword>
<comment type="caution">
    <text evidence="1">The sequence shown here is derived from an EMBL/GenBank/DDBJ whole genome shotgun (WGS) entry which is preliminary data.</text>
</comment>
<proteinExistence type="predicted"/>
<sequence length="64" mass="7074">MPAITSLKFEIFGRVQVSSGYDTRGVRVAGLTMRISRRRELIVRSSRISRFGIDGGIEGCDPCV</sequence>
<gene>
    <name evidence="1" type="ORF">BC936DRAFT_145006</name>
</gene>
<protein>
    <submittedName>
        <fullName evidence="1">Uncharacterized protein</fullName>
    </submittedName>
</protein>
<dbReference type="EMBL" id="RBNI01003755">
    <property type="protein sequence ID" value="RUP48060.1"/>
    <property type="molecule type" value="Genomic_DNA"/>
</dbReference>
<dbReference type="Proteomes" id="UP000268093">
    <property type="component" value="Unassembled WGS sequence"/>
</dbReference>